<accession>A0A3G5AIB9</accession>
<evidence type="ECO:0000313" key="1">
    <source>
        <dbReference type="EMBL" id="AYV86916.1"/>
    </source>
</evidence>
<protein>
    <submittedName>
        <fullName evidence="1">Uncharacterized protein</fullName>
    </submittedName>
</protein>
<dbReference type="EMBL" id="MK072520">
    <property type="protein sequence ID" value="AYV86916.1"/>
    <property type="molecule type" value="Genomic_DNA"/>
</dbReference>
<sequence length="172" mass="20094">MNLIKRVKHVKHVKLQKNRCLTFQSMNTLTSVHNSWIWIHVLPYLSILKIPIMATLSRSIYRALYNPDCWKSTSMTLKAFPHQLEHQAVKGLLACVQHISILSSYWGSVTLLFDVHRFSSLRTLKSRVALMPFFLQQKLPITQLCLSLENWYDDAMPGFHLIRTWGLQMPFV</sequence>
<gene>
    <name evidence="1" type="ORF">Sylvanvirus14_1</name>
</gene>
<organism evidence="1">
    <name type="scientific">Sylvanvirus sp</name>
    <dbReference type="NCBI Taxonomy" id="2487774"/>
    <lineage>
        <taxon>Viruses</taxon>
    </lineage>
</organism>
<feature type="non-terminal residue" evidence="1">
    <location>
        <position position="172"/>
    </location>
</feature>
<name>A0A3G5AIB9_9VIRU</name>
<reference evidence="1" key="1">
    <citation type="submission" date="2018-10" db="EMBL/GenBank/DDBJ databases">
        <title>Hidden diversity of soil giant viruses.</title>
        <authorList>
            <person name="Schulz F."/>
            <person name="Alteio L."/>
            <person name="Goudeau D."/>
            <person name="Ryan E.M."/>
            <person name="Malmstrom R.R."/>
            <person name="Blanchard J."/>
            <person name="Woyke T."/>
        </authorList>
    </citation>
    <scope>NUCLEOTIDE SEQUENCE</scope>
    <source>
        <strain evidence="1">SYV1</strain>
    </source>
</reference>
<proteinExistence type="predicted"/>